<dbReference type="Proteomes" id="UP000198948">
    <property type="component" value="Unassembled WGS sequence"/>
</dbReference>
<dbReference type="InterPro" id="IPR019734">
    <property type="entry name" value="TPR_rpt"/>
</dbReference>
<feature type="repeat" description="TPR" evidence="1">
    <location>
        <begin position="90"/>
        <end position="123"/>
    </location>
</feature>
<dbReference type="STRING" id="142588.SAMN04488559_102139"/>
<dbReference type="Pfam" id="PF14559">
    <property type="entry name" value="TPR_19"/>
    <property type="match status" value="1"/>
</dbReference>
<dbReference type="AlphaFoldDB" id="A0A1H9QKB7"/>
<dbReference type="SUPFAM" id="SSF48452">
    <property type="entry name" value="TPR-like"/>
    <property type="match status" value="1"/>
</dbReference>
<reference evidence="2 3" key="1">
    <citation type="submission" date="2016-10" db="EMBL/GenBank/DDBJ databases">
        <authorList>
            <person name="de Groot N.N."/>
        </authorList>
    </citation>
    <scope>NUCLEOTIDE SEQUENCE [LARGE SCALE GENOMIC DNA]</scope>
    <source>
        <strain evidence="2 3">DSM 13760</strain>
    </source>
</reference>
<name>A0A1H9QKB7_9LACT</name>
<evidence type="ECO:0000313" key="2">
    <source>
        <dbReference type="EMBL" id="SER60956.1"/>
    </source>
</evidence>
<dbReference type="Gene3D" id="1.25.40.10">
    <property type="entry name" value="Tetratricopeptide repeat domain"/>
    <property type="match status" value="1"/>
</dbReference>
<evidence type="ECO:0000256" key="1">
    <source>
        <dbReference type="PROSITE-ProRule" id="PRU00339"/>
    </source>
</evidence>
<dbReference type="EMBL" id="FOHA01000002">
    <property type="protein sequence ID" value="SER60956.1"/>
    <property type="molecule type" value="Genomic_DNA"/>
</dbReference>
<protein>
    <submittedName>
        <fullName evidence="2">Tetratricopeptide repeat-containing protein</fullName>
    </submittedName>
</protein>
<keyword evidence="3" id="KW-1185">Reference proteome</keyword>
<proteinExistence type="predicted"/>
<accession>A0A1H9QKB7</accession>
<dbReference type="RefSeq" id="WP_092649976.1">
    <property type="nucleotide sequence ID" value="NZ_FOHA01000002.1"/>
</dbReference>
<organism evidence="2 3">
    <name type="scientific">Isobaculum melis</name>
    <dbReference type="NCBI Taxonomy" id="142588"/>
    <lineage>
        <taxon>Bacteria</taxon>
        <taxon>Bacillati</taxon>
        <taxon>Bacillota</taxon>
        <taxon>Bacilli</taxon>
        <taxon>Lactobacillales</taxon>
        <taxon>Carnobacteriaceae</taxon>
        <taxon>Isobaculum</taxon>
    </lineage>
</organism>
<gene>
    <name evidence="2" type="ORF">SAMN04488559_102139</name>
</gene>
<dbReference type="PROSITE" id="PS50005">
    <property type="entry name" value="TPR"/>
    <property type="match status" value="1"/>
</dbReference>
<dbReference type="SMART" id="SM00028">
    <property type="entry name" value="TPR"/>
    <property type="match status" value="3"/>
</dbReference>
<sequence>MVKDEHKTARIIEFIPNTEFYFNRGIIAFQKNKIQLAKKYLLRAADFCQTDDERAYTLCQLAICHQHTGEYAESIQILEALLESIDKEFPEAYYFLANNYAFLNDFEKALEAVQRYLREDPNGDFINEAEELLDMVLYELNED</sequence>
<evidence type="ECO:0000313" key="3">
    <source>
        <dbReference type="Proteomes" id="UP000198948"/>
    </source>
</evidence>
<keyword evidence="1" id="KW-0802">TPR repeat</keyword>
<dbReference type="Pfam" id="PF13181">
    <property type="entry name" value="TPR_8"/>
    <property type="match status" value="1"/>
</dbReference>
<dbReference type="InterPro" id="IPR011990">
    <property type="entry name" value="TPR-like_helical_dom_sf"/>
</dbReference>
<dbReference type="OrthoDB" id="600613at2"/>